<dbReference type="KEGG" id="slr:L21SP2_3160"/>
<evidence type="ECO:0000313" key="2">
    <source>
        <dbReference type="Proteomes" id="UP000018680"/>
    </source>
</evidence>
<gene>
    <name evidence="1" type="ORF">L21SP2_3160</name>
</gene>
<dbReference type="STRING" id="1307761.L21SP2_3160"/>
<sequence length="43" mass="5147">MNIRIDLFELEKIKERPAREGLRYQAFVKSVLHKYISGQLVEQ</sequence>
<reference evidence="1 2" key="1">
    <citation type="journal article" date="2015" name="Stand. Genomic Sci.">
        <title>Complete genome sequence and description of Salinispira pacifica gen. nov., sp. nov., a novel spirochaete isolated form a hypersaline microbial mat.</title>
        <authorList>
            <person name="Ben Hania W."/>
            <person name="Joseph M."/>
            <person name="Schumann P."/>
            <person name="Bunk B."/>
            <person name="Fiebig A."/>
            <person name="Sproer C."/>
            <person name="Klenk H.P."/>
            <person name="Fardeau M.L."/>
            <person name="Spring S."/>
        </authorList>
    </citation>
    <scope>NUCLEOTIDE SEQUENCE [LARGE SCALE GENOMIC DNA]</scope>
    <source>
        <strain evidence="1 2">L21-RPul-D2</strain>
    </source>
</reference>
<protein>
    <submittedName>
        <fullName evidence="1">Uncharacterized protein</fullName>
    </submittedName>
</protein>
<dbReference type="AlphaFoldDB" id="V5WLN2"/>
<keyword evidence="2" id="KW-1185">Reference proteome</keyword>
<organism evidence="1 2">
    <name type="scientific">Salinispira pacifica</name>
    <dbReference type="NCBI Taxonomy" id="1307761"/>
    <lineage>
        <taxon>Bacteria</taxon>
        <taxon>Pseudomonadati</taxon>
        <taxon>Spirochaetota</taxon>
        <taxon>Spirochaetia</taxon>
        <taxon>Spirochaetales</taxon>
        <taxon>Spirochaetaceae</taxon>
        <taxon>Salinispira</taxon>
    </lineage>
</organism>
<evidence type="ECO:0000313" key="1">
    <source>
        <dbReference type="EMBL" id="AHC16500.1"/>
    </source>
</evidence>
<dbReference type="EMBL" id="CP006939">
    <property type="protein sequence ID" value="AHC16500.1"/>
    <property type="molecule type" value="Genomic_DNA"/>
</dbReference>
<accession>V5WLN2</accession>
<name>V5WLN2_9SPIO</name>
<proteinExistence type="predicted"/>
<dbReference type="Proteomes" id="UP000018680">
    <property type="component" value="Chromosome"/>
</dbReference>
<dbReference type="HOGENOM" id="CLU_3239391_0_0_12"/>